<sequence>MEIDVLVRNIEKARDQALADHRAFIAERDQLAGSADSLGETLRLTISAIAADTVAANLSRILGEERSRPTQEAQVTSGQA</sequence>
<proteinExistence type="predicted"/>
<dbReference type="Proteomes" id="UP000470470">
    <property type="component" value="Unassembled WGS sequence"/>
</dbReference>
<protein>
    <submittedName>
        <fullName evidence="1">Uncharacterized protein</fullName>
    </submittedName>
</protein>
<accession>A0A7K3WC66</accession>
<dbReference type="EMBL" id="JAAGWK010000010">
    <property type="protein sequence ID" value="NEL54052.1"/>
    <property type="molecule type" value="Genomic_DNA"/>
</dbReference>
<keyword evidence="2" id="KW-1185">Reference proteome</keyword>
<dbReference type="AlphaFoldDB" id="A0A7K3WC66"/>
<evidence type="ECO:0000313" key="2">
    <source>
        <dbReference type="Proteomes" id="UP000470470"/>
    </source>
</evidence>
<evidence type="ECO:0000313" key="1">
    <source>
        <dbReference type="EMBL" id="NEL54052.1"/>
    </source>
</evidence>
<comment type="caution">
    <text evidence="1">The sequence shown here is derived from an EMBL/GenBank/DDBJ whole genome shotgun (WGS) entry which is preliminary data.</text>
</comment>
<name>A0A7K3WC66_9ACTN</name>
<organism evidence="1 2">
    <name type="scientific">Goekera deserti</name>
    <dbReference type="NCBI Taxonomy" id="2497753"/>
    <lineage>
        <taxon>Bacteria</taxon>
        <taxon>Bacillati</taxon>
        <taxon>Actinomycetota</taxon>
        <taxon>Actinomycetes</taxon>
        <taxon>Geodermatophilales</taxon>
        <taxon>Geodermatophilaceae</taxon>
        <taxon>Goekera</taxon>
    </lineage>
</organism>
<gene>
    <name evidence="1" type="ORF">G1H19_08585</name>
</gene>
<dbReference type="RefSeq" id="WP_152729914.1">
    <property type="nucleotide sequence ID" value="NZ_JAABOZ010000002.1"/>
</dbReference>
<reference evidence="1 2" key="1">
    <citation type="submission" date="2020-02" db="EMBL/GenBank/DDBJ databases">
        <title>The whole genome sequence of CPCC 205119.</title>
        <authorList>
            <person name="Jiang Z."/>
        </authorList>
    </citation>
    <scope>NUCLEOTIDE SEQUENCE [LARGE SCALE GENOMIC DNA]</scope>
    <source>
        <strain evidence="1 2">CPCC 205119</strain>
    </source>
</reference>